<feature type="transmembrane region" description="Helical" evidence="2">
    <location>
        <begin position="118"/>
        <end position="136"/>
    </location>
</feature>
<proteinExistence type="predicted"/>
<feature type="compositionally biased region" description="Polar residues" evidence="1">
    <location>
        <begin position="315"/>
        <end position="324"/>
    </location>
</feature>
<feature type="transmembrane region" description="Helical" evidence="2">
    <location>
        <begin position="268"/>
        <end position="291"/>
    </location>
</feature>
<feature type="transmembrane region" description="Helical" evidence="2">
    <location>
        <begin position="225"/>
        <end position="248"/>
    </location>
</feature>
<reference evidence="3" key="1">
    <citation type="submission" date="2022-09" db="EMBL/GenBank/DDBJ databases">
        <title>Fusarium specimens isolated from Avocado Roots.</title>
        <authorList>
            <person name="Stajich J."/>
            <person name="Roper C."/>
            <person name="Heimlech-Rivalta G."/>
        </authorList>
    </citation>
    <scope>NUCLEOTIDE SEQUENCE</scope>
    <source>
        <strain evidence="3">CF00136</strain>
    </source>
</reference>
<dbReference type="Proteomes" id="UP001152049">
    <property type="component" value="Unassembled WGS sequence"/>
</dbReference>
<evidence type="ECO:0000313" key="3">
    <source>
        <dbReference type="EMBL" id="KAJ4254457.1"/>
    </source>
</evidence>
<keyword evidence="4" id="KW-1185">Reference proteome</keyword>
<comment type="caution">
    <text evidence="3">The sequence shown here is derived from an EMBL/GenBank/DDBJ whole genome shotgun (WGS) entry which is preliminary data.</text>
</comment>
<dbReference type="OrthoDB" id="5217806at2759"/>
<evidence type="ECO:0000256" key="2">
    <source>
        <dbReference type="SAM" id="Phobius"/>
    </source>
</evidence>
<feature type="region of interest" description="Disordered" evidence="1">
    <location>
        <begin position="315"/>
        <end position="432"/>
    </location>
</feature>
<accession>A0A9W8RW50</accession>
<organism evidence="3 4">
    <name type="scientific">Fusarium torreyae</name>
    <dbReference type="NCBI Taxonomy" id="1237075"/>
    <lineage>
        <taxon>Eukaryota</taxon>
        <taxon>Fungi</taxon>
        <taxon>Dikarya</taxon>
        <taxon>Ascomycota</taxon>
        <taxon>Pezizomycotina</taxon>
        <taxon>Sordariomycetes</taxon>
        <taxon>Hypocreomycetidae</taxon>
        <taxon>Hypocreales</taxon>
        <taxon>Nectriaceae</taxon>
        <taxon>Fusarium</taxon>
    </lineage>
</organism>
<keyword evidence="2" id="KW-1133">Transmembrane helix</keyword>
<evidence type="ECO:0000256" key="1">
    <source>
        <dbReference type="SAM" id="MobiDB-lite"/>
    </source>
</evidence>
<protein>
    <submittedName>
        <fullName evidence="3">Uncharacterized protein</fullName>
    </submittedName>
</protein>
<feature type="transmembrane region" description="Helical" evidence="2">
    <location>
        <begin position="193"/>
        <end position="213"/>
    </location>
</feature>
<dbReference type="AlphaFoldDB" id="A0A9W8RW50"/>
<gene>
    <name evidence="3" type="ORF">NW762_010055</name>
</gene>
<evidence type="ECO:0000313" key="4">
    <source>
        <dbReference type="Proteomes" id="UP001152049"/>
    </source>
</evidence>
<feature type="compositionally biased region" description="Low complexity" evidence="1">
    <location>
        <begin position="325"/>
        <end position="361"/>
    </location>
</feature>
<dbReference type="EMBL" id="JAOQAZ010000022">
    <property type="protein sequence ID" value="KAJ4254457.1"/>
    <property type="molecule type" value="Genomic_DNA"/>
</dbReference>
<feature type="compositionally biased region" description="Low complexity" evidence="1">
    <location>
        <begin position="373"/>
        <end position="389"/>
    </location>
</feature>
<keyword evidence="2" id="KW-0812">Transmembrane</keyword>
<feature type="transmembrane region" description="Helical" evidence="2">
    <location>
        <begin position="47"/>
        <end position="69"/>
    </location>
</feature>
<keyword evidence="2" id="KW-0472">Membrane</keyword>
<feature type="transmembrane region" description="Helical" evidence="2">
    <location>
        <begin position="148"/>
        <end position="173"/>
    </location>
</feature>
<feature type="transmembrane region" description="Helical" evidence="2">
    <location>
        <begin position="12"/>
        <end position="35"/>
    </location>
</feature>
<sequence length="432" mass="48633">MLTRSEQYQIAHGVMVLVGAYIPSVVLFFCTLCTVRRRKDPARTAFTYLKLALLVFSGFAFLDTCGYALSIASTRVLYDQSYYYYGDTYGYDDVVRVLQITMRVVEAVAQLYDMITDILVMIILLRISTGIVIAQSGHAGPIGKILRLASYAIAVLLAALALAGFGLRIRFVYELFYGDRYDGADSFQQSRQIIFSFSVLVFIISLGIVARAVMVKMQPKAEKTLSWCSNMLIAASVVWLLRTTFNMASQAAWSDLSNVFNDPEWKDYYHILDVIFAIWPQFIVLCMVFAIGSAKNNGIWSTQQPFLAPQGNQQTPWGYSYNGSQPPNAAPPMAQQQQQQQQPYQPQQQYEQHPQQQTMPQGWNPQQQHQGFYAPQQQAYPQQQQYAPYSPVSPISNARSPPPHEESLGLNHQADGTPPQVSPQPYAEKHAI</sequence>
<name>A0A9W8RW50_9HYPO</name>